<proteinExistence type="predicted"/>
<evidence type="ECO:0000313" key="1">
    <source>
        <dbReference type="EnsemblMetazoa" id="GPPI019522-PA"/>
    </source>
</evidence>
<dbReference type="EnsemblMetazoa" id="GPPI019522-RA">
    <property type="protein sequence ID" value="GPPI019522-PA"/>
    <property type="gene ID" value="GPPI019522"/>
</dbReference>
<dbReference type="AlphaFoldDB" id="A0A1B0B5H0"/>
<accession>A0A1B0B5H0</accession>
<keyword evidence="2" id="KW-1185">Reference proteome</keyword>
<sequence length="81" mass="9550">MVANHTLLLPCYISIYKQLCTKIIRNYKLIFNFVLCSIFEDSYVKFTRVLIPLRRQIMLNRNYGNNKAKPNLHLSNLSLDS</sequence>
<protein>
    <submittedName>
        <fullName evidence="1">Uncharacterized protein</fullName>
    </submittedName>
</protein>
<reference evidence="2" key="1">
    <citation type="submission" date="2015-01" db="EMBL/GenBank/DDBJ databases">
        <authorList>
            <person name="Aksoy S."/>
            <person name="Warren W."/>
            <person name="Wilson R.K."/>
        </authorList>
    </citation>
    <scope>NUCLEOTIDE SEQUENCE [LARGE SCALE GENOMIC DNA]</scope>
    <source>
        <strain evidence="2">IAEA</strain>
    </source>
</reference>
<organism evidence="1 2">
    <name type="scientific">Glossina palpalis gambiensis</name>
    <dbReference type="NCBI Taxonomy" id="67801"/>
    <lineage>
        <taxon>Eukaryota</taxon>
        <taxon>Metazoa</taxon>
        <taxon>Ecdysozoa</taxon>
        <taxon>Arthropoda</taxon>
        <taxon>Hexapoda</taxon>
        <taxon>Insecta</taxon>
        <taxon>Pterygota</taxon>
        <taxon>Neoptera</taxon>
        <taxon>Endopterygota</taxon>
        <taxon>Diptera</taxon>
        <taxon>Brachycera</taxon>
        <taxon>Muscomorpha</taxon>
        <taxon>Hippoboscoidea</taxon>
        <taxon>Glossinidae</taxon>
        <taxon>Glossina</taxon>
    </lineage>
</organism>
<evidence type="ECO:0000313" key="2">
    <source>
        <dbReference type="Proteomes" id="UP000092460"/>
    </source>
</evidence>
<dbReference type="VEuPathDB" id="VectorBase:GPPI019522"/>
<dbReference type="EMBL" id="JXJN01008714">
    <property type="status" value="NOT_ANNOTATED_CDS"/>
    <property type="molecule type" value="Genomic_DNA"/>
</dbReference>
<dbReference type="Proteomes" id="UP000092460">
    <property type="component" value="Unassembled WGS sequence"/>
</dbReference>
<name>A0A1B0B5H0_9MUSC</name>
<reference evidence="1" key="2">
    <citation type="submission" date="2020-05" db="UniProtKB">
        <authorList>
            <consortium name="EnsemblMetazoa"/>
        </authorList>
    </citation>
    <scope>IDENTIFICATION</scope>
    <source>
        <strain evidence="1">IAEA</strain>
    </source>
</reference>